<name>A0ABQ6NTF9_9BACL</name>
<organism evidence="3 4">
    <name type="scientific">Paenibacillus glycanilyticus</name>
    <dbReference type="NCBI Taxonomy" id="126569"/>
    <lineage>
        <taxon>Bacteria</taxon>
        <taxon>Bacillati</taxon>
        <taxon>Bacillota</taxon>
        <taxon>Bacilli</taxon>
        <taxon>Bacillales</taxon>
        <taxon>Paenibacillaceae</taxon>
        <taxon>Paenibacillus</taxon>
    </lineage>
</organism>
<dbReference type="Gene3D" id="3.40.250.10">
    <property type="entry name" value="Rhodanese-like domain"/>
    <property type="match status" value="1"/>
</dbReference>
<dbReference type="InterPro" id="IPR001763">
    <property type="entry name" value="Rhodanese-like_dom"/>
</dbReference>
<dbReference type="PANTHER" id="PTHR43031">
    <property type="entry name" value="FAD-DEPENDENT OXIDOREDUCTASE"/>
    <property type="match status" value="1"/>
</dbReference>
<dbReference type="SUPFAM" id="SSF52821">
    <property type="entry name" value="Rhodanese/Cell cycle control phosphatase"/>
    <property type="match status" value="1"/>
</dbReference>
<dbReference type="EMBL" id="BTCL01000019">
    <property type="protein sequence ID" value="GMK47402.1"/>
    <property type="molecule type" value="Genomic_DNA"/>
</dbReference>
<keyword evidence="1" id="KW-0472">Membrane</keyword>
<sequence>MSTGTLINIVIIVLIAWFAYTRMKPAKGLRNLNAEAFKEESVKYGAMIIDVREPGEFKGGFIPGARNIPLSQLSRRLGDIPRDKTLLLYCRSGMRSKNAAAVLRKNGYSDLAHLQGGISAWKGKLSK</sequence>
<keyword evidence="1" id="KW-0812">Transmembrane</keyword>
<feature type="transmembrane region" description="Helical" evidence="1">
    <location>
        <begin position="6"/>
        <end position="23"/>
    </location>
</feature>
<evidence type="ECO:0000313" key="4">
    <source>
        <dbReference type="Proteomes" id="UP001285921"/>
    </source>
</evidence>
<evidence type="ECO:0000313" key="3">
    <source>
        <dbReference type="EMBL" id="GMK47402.1"/>
    </source>
</evidence>
<evidence type="ECO:0000259" key="2">
    <source>
        <dbReference type="PROSITE" id="PS50206"/>
    </source>
</evidence>
<keyword evidence="1" id="KW-1133">Transmembrane helix</keyword>
<reference evidence="3 4" key="1">
    <citation type="submission" date="2023-05" db="EMBL/GenBank/DDBJ databases">
        <title>Draft genome of Paenibacillus sp. CCS26.</title>
        <authorList>
            <person name="Akita H."/>
            <person name="Shinto Y."/>
            <person name="Kimura Z."/>
        </authorList>
    </citation>
    <scope>NUCLEOTIDE SEQUENCE [LARGE SCALE GENOMIC DNA]</scope>
    <source>
        <strain evidence="3 4">CCS26</strain>
    </source>
</reference>
<dbReference type="CDD" id="cd00158">
    <property type="entry name" value="RHOD"/>
    <property type="match status" value="1"/>
</dbReference>
<dbReference type="InterPro" id="IPR036873">
    <property type="entry name" value="Rhodanese-like_dom_sf"/>
</dbReference>
<proteinExistence type="predicted"/>
<dbReference type="Pfam" id="PF00581">
    <property type="entry name" value="Rhodanese"/>
    <property type="match status" value="1"/>
</dbReference>
<dbReference type="Proteomes" id="UP001285921">
    <property type="component" value="Unassembled WGS sequence"/>
</dbReference>
<dbReference type="RefSeq" id="WP_317981366.1">
    <property type="nucleotide sequence ID" value="NZ_BTCL01000019.1"/>
</dbReference>
<gene>
    <name evidence="3" type="primary">yqhL</name>
    <name evidence="3" type="ORF">PghCCS26_45320</name>
</gene>
<dbReference type="InterPro" id="IPR050229">
    <property type="entry name" value="GlpE_sulfurtransferase"/>
</dbReference>
<evidence type="ECO:0000256" key="1">
    <source>
        <dbReference type="SAM" id="Phobius"/>
    </source>
</evidence>
<protein>
    <recommendedName>
        <fullName evidence="2">Rhodanese domain-containing protein</fullName>
    </recommendedName>
</protein>
<dbReference type="SMART" id="SM00450">
    <property type="entry name" value="RHOD"/>
    <property type="match status" value="1"/>
</dbReference>
<keyword evidence="4" id="KW-1185">Reference proteome</keyword>
<dbReference type="PROSITE" id="PS50206">
    <property type="entry name" value="RHODANESE_3"/>
    <property type="match status" value="1"/>
</dbReference>
<feature type="domain" description="Rhodanese" evidence="2">
    <location>
        <begin position="45"/>
        <end position="126"/>
    </location>
</feature>
<comment type="caution">
    <text evidence="3">The sequence shown here is derived from an EMBL/GenBank/DDBJ whole genome shotgun (WGS) entry which is preliminary data.</text>
</comment>
<dbReference type="PANTHER" id="PTHR43031:SF18">
    <property type="entry name" value="RHODANESE-RELATED SULFURTRANSFERASES"/>
    <property type="match status" value="1"/>
</dbReference>
<accession>A0ABQ6NTF9</accession>